<feature type="transmembrane region" description="Helical" evidence="1">
    <location>
        <begin position="44"/>
        <end position="64"/>
    </location>
</feature>
<keyword evidence="1" id="KW-0812">Transmembrane</keyword>
<dbReference type="AlphaFoldDB" id="A0A7G6SN43"/>
<evidence type="ECO:0000313" key="3">
    <source>
        <dbReference type="Proteomes" id="UP000515465"/>
    </source>
</evidence>
<name>A0A7G6SN43_9HYPH</name>
<feature type="transmembrane region" description="Helical" evidence="1">
    <location>
        <begin position="70"/>
        <end position="88"/>
    </location>
</feature>
<feature type="transmembrane region" description="Helical" evidence="1">
    <location>
        <begin position="108"/>
        <end position="128"/>
    </location>
</feature>
<evidence type="ECO:0000313" key="2">
    <source>
        <dbReference type="EMBL" id="QND55925.1"/>
    </source>
</evidence>
<accession>A0A7G6SN43</accession>
<dbReference type="Pfam" id="PF10067">
    <property type="entry name" value="DUF2306"/>
    <property type="match status" value="1"/>
</dbReference>
<reference evidence="3" key="1">
    <citation type="journal article" date="2020" name="Mol. Plant Microbe">
        <title>Rhizobial microsymbionts of the narrowly endemic Oxytropis species growing in Kamchatka are characterized by significant genetic diversity and possess a set of genes that are associated with T3SS and T6SS secretion systems and can affect the development of symbiosis.</title>
        <authorList>
            <person name="Safronova V."/>
            <person name="Guro P."/>
            <person name="Sazanova A."/>
            <person name="Kuznetsova I."/>
            <person name="Belimov A."/>
            <person name="Yakubov V."/>
            <person name="Chirak E."/>
            <person name="Afonin A."/>
            <person name="Gogolev Y."/>
            <person name="Andronov E."/>
            <person name="Tikhonovich I."/>
        </authorList>
    </citation>
    <scope>NUCLEOTIDE SEQUENCE [LARGE SCALE GENOMIC DNA]</scope>
    <source>
        <strain evidence="3">583</strain>
    </source>
</reference>
<gene>
    <name evidence="2" type="ORF">HB778_04105</name>
</gene>
<feature type="transmembrane region" description="Helical" evidence="1">
    <location>
        <begin position="12"/>
        <end position="32"/>
    </location>
</feature>
<dbReference type="InterPro" id="IPR018750">
    <property type="entry name" value="DUF2306_membrane"/>
</dbReference>
<dbReference type="EMBL" id="CP050296">
    <property type="protein sequence ID" value="QND55925.1"/>
    <property type="molecule type" value="Genomic_DNA"/>
</dbReference>
<dbReference type="RefSeq" id="WP_183461692.1">
    <property type="nucleotide sequence ID" value="NZ_CP050296.1"/>
</dbReference>
<feature type="transmembrane region" description="Helical" evidence="1">
    <location>
        <begin position="140"/>
        <end position="158"/>
    </location>
</feature>
<keyword evidence="1" id="KW-0472">Membrane</keyword>
<dbReference type="Proteomes" id="UP000515465">
    <property type="component" value="Chromosome"/>
</dbReference>
<organism evidence="2 3">
    <name type="scientific">Mesorhizobium huakuii</name>
    <dbReference type="NCBI Taxonomy" id="28104"/>
    <lineage>
        <taxon>Bacteria</taxon>
        <taxon>Pseudomonadati</taxon>
        <taxon>Pseudomonadota</taxon>
        <taxon>Alphaproteobacteria</taxon>
        <taxon>Hyphomicrobiales</taxon>
        <taxon>Phyllobacteriaceae</taxon>
        <taxon>Mesorhizobium</taxon>
    </lineage>
</organism>
<keyword evidence="1" id="KW-1133">Transmembrane helix</keyword>
<sequence>MSLSPLLQASPVIQLHALIAIAALLLGAMQLWRSKGDRLHRALGRVWVALMATVAGSGLFIWTIRLWGPFSPIHLLSVLVLVMLWRGVRAARGGNIAAHRRIMQGTYIFGLIITGLLTFIPGRTMYAAAFGPQGATPQKLLVFAGLVMAAAAAGLYAARGARAAAPPMRGESRPGSA</sequence>
<proteinExistence type="predicted"/>
<protein>
    <submittedName>
        <fullName evidence="2">DUF2306 domain-containing protein</fullName>
    </submittedName>
</protein>
<evidence type="ECO:0000256" key="1">
    <source>
        <dbReference type="SAM" id="Phobius"/>
    </source>
</evidence>